<dbReference type="PANTHER" id="PTHR44196:SF1">
    <property type="entry name" value="DEHYDROGENASE_REDUCTASE SDR FAMILY MEMBER 7B"/>
    <property type="match status" value="1"/>
</dbReference>
<accession>A0A931E5M1</accession>
<dbReference type="CDD" id="cd05233">
    <property type="entry name" value="SDR_c"/>
    <property type="match status" value="1"/>
</dbReference>
<gene>
    <name evidence="4" type="ORF">I5907_04310</name>
</gene>
<organism evidence="4 5">
    <name type="scientific">Panacibacter microcysteis</name>
    <dbReference type="NCBI Taxonomy" id="2793269"/>
    <lineage>
        <taxon>Bacteria</taxon>
        <taxon>Pseudomonadati</taxon>
        <taxon>Bacteroidota</taxon>
        <taxon>Chitinophagia</taxon>
        <taxon>Chitinophagales</taxon>
        <taxon>Chitinophagaceae</taxon>
        <taxon>Panacibacter</taxon>
    </lineage>
</organism>
<evidence type="ECO:0000313" key="5">
    <source>
        <dbReference type="Proteomes" id="UP000628448"/>
    </source>
</evidence>
<dbReference type="PRINTS" id="PR00080">
    <property type="entry name" value="SDRFAMILY"/>
</dbReference>
<dbReference type="EMBL" id="JADWYR010000001">
    <property type="protein sequence ID" value="MBG9375443.1"/>
    <property type="molecule type" value="Genomic_DNA"/>
</dbReference>
<name>A0A931E5M1_9BACT</name>
<evidence type="ECO:0000256" key="2">
    <source>
        <dbReference type="ARBA" id="ARBA00023002"/>
    </source>
</evidence>
<dbReference type="Gene3D" id="3.40.50.720">
    <property type="entry name" value="NAD(P)-binding Rossmann-like Domain"/>
    <property type="match status" value="1"/>
</dbReference>
<reference evidence="4" key="1">
    <citation type="submission" date="2020-11" db="EMBL/GenBank/DDBJ databases">
        <title>Bacterial whole genome sequence for Panacibacter sp. DH6.</title>
        <authorList>
            <person name="Le V."/>
            <person name="Ko S."/>
            <person name="Ahn C.-Y."/>
            <person name="Oh H.-M."/>
        </authorList>
    </citation>
    <scope>NUCLEOTIDE SEQUENCE</scope>
    <source>
        <strain evidence="4">DH6</strain>
    </source>
</reference>
<evidence type="ECO:0000313" key="4">
    <source>
        <dbReference type="EMBL" id="MBG9375443.1"/>
    </source>
</evidence>
<keyword evidence="5" id="KW-1185">Reference proteome</keyword>
<dbReference type="InterPro" id="IPR002347">
    <property type="entry name" value="SDR_fam"/>
</dbReference>
<proteinExistence type="inferred from homology"/>
<dbReference type="SUPFAM" id="SSF51735">
    <property type="entry name" value="NAD(P)-binding Rossmann-fold domains"/>
    <property type="match status" value="1"/>
</dbReference>
<dbReference type="GO" id="GO:0016491">
    <property type="term" value="F:oxidoreductase activity"/>
    <property type="evidence" value="ECO:0007669"/>
    <property type="project" value="UniProtKB-KW"/>
</dbReference>
<dbReference type="InterPro" id="IPR020904">
    <property type="entry name" value="Sc_DH/Rdtase_CS"/>
</dbReference>
<dbReference type="Proteomes" id="UP000628448">
    <property type="component" value="Unassembled WGS sequence"/>
</dbReference>
<dbReference type="PRINTS" id="PR00081">
    <property type="entry name" value="GDHRDH"/>
</dbReference>
<dbReference type="PANTHER" id="PTHR44196">
    <property type="entry name" value="DEHYDROGENASE/REDUCTASE SDR FAMILY MEMBER 7B"/>
    <property type="match status" value="1"/>
</dbReference>
<protein>
    <submittedName>
        <fullName evidence="4">SDR family NAD(P)-dependent oxidoreductase</fullName>
    </submittedName>
</protein>
<dbReference type="InterPro" id="IPR036291">
    <property type="entry name" value="NAD(P)-bd_dom_sf"/>
</dbReference>
<evidence type="ECO:0000256" key="1">
    <source>
        <dbReference type="ARBA" id="ARBA00006484"/>
    </source>
</evidence>
<evidence type="ECO:0000256" key="3">
    <source>
        <dbReference type="RuleBase" id="RU000363"/>
    </source>
</evidence>
<dbReference type="Pfam" id="PF00106">
    <property type="entry name" value="adh_short"/>
    <property type="match status" value="1"/>
</dbReference>
<dbReference type="GO" id="GO:0016020">
    <property type="term" value="C:membrane"/>
    <property type="evidence" value="ECO:0007669"/>
    <property type="project" value="TreeGrafter"/>
</dbReference>
<comment type="similarity">
    <text evidence="1 3">Belongs to the short-chain dehydrogenases/reductases (SDR) family.</text>
</comment>
<dbReference type="PROSITE" id="PS00061">
    <property type="entry name" value="ADH_SHORT"/>
    <property type="match status" value="1"/>
</dbReference>
<dbReference type="AlphaFoldDB" id="A0A931E5M1"/>
<sequence>MHVIITGASKGLGKAMATQFAAAGNTLLLCARNEYNLYELVNELQTNYPQSAVHAKAADMSVTEHVTAFANWCLSFGTPGIIINNAGQFIPGSVHNEPDGALEQMIETNLYSAYHLTRLLLPAMMQVKEGHIFNICSIASIQAYNNGGAYSISKFALLGFSKNLREEMKPYNIKVTAVIPGAAYTDSWSASGIDAKRMMEANDVAGMVFAVARLSAQACVEEIVMRPQLGDL</sequence>
<keyword evidence="2" id="KW-0560">Oxidoreductase</keyword>
<comment type="caution">
    <text evidence="4">The sequence shown here is derived from an EMBL/GenBank/DDBJ whole genome shotgun (WGS) entry which is preliminary data.</text>
</comment>
<dbReference type="RefSeq" id="WP_196989495.1">
    <property type="nucleotide sequence ID" value="NZ_JADWYR010000001.1"/>
</dbReference>